<name>A0A0C2J9C7_THEKT</name>
<proteinExistence type="predicted"/>
<dbReference type="EMBL" id="JWZT01000435">
    <property type="protein sequence ID" value="KII74409.1"/>
    <property type="molecule type" value="Genomic_DNA"/>
</dbReference>
<gene>
    <name evidence="1" type="ORF">RF11_13332</name>
</gene>
<accession>A0A0C2J9C7</accession>
<dbReference type="Proteomes" id="UP000031668">
    <property type="component" value="Unassembled WGS sequence"/>
</dbReference>
<dbReference type="AlphaFoldDB" id="A0A0C2J9C7"/>
<evidence type="ECO:0000313" key="1">
    <source>
        <dbReference type="EMBL" id="KII74409.1"/>
    </source>
</evidence>
<evidence type="ECO:0000313" key="2">
    <source>
        <dbReference type="Proteomes" id="UP000031668"/>
    </source>
</evidence>
<organism evidence="1 2">
    <name type="scientific">Thelohanellus kitauei</name>
    <name type="common">Myxosporean</name>
    <dbReference type="NCBI Taxonomy" id="669202"/>
    <lineage>
        <taxon>Eukaryota</taxon>
        <taxon>Metazoa</taxon>
        <taxon>Cnidaria</taxon>
        <taxon>Myxozoa</taxon>
        <taxon>Myxosporea</taxon>
        <taxon>Bivalvulida</taxon>
        <taxon>Platysporina</taxon>
        <taxon>Myxobolidae</taxon>
        <taxon>Thelohanellus</taxon>
    </lineage>
</organism>
<reference evidence="1 2" key="1">
    <citation type="journal article" date="2014" name="Genome Biol. Evol.">
        <title>The genome of the myxosporean Thelohanellus kitauei shows adaptations to nutrient acquisition within its fish host.</title>
        <authorList>
            <person name="Yang Y."/>
            <person name="Xiong J."/>
            <person name="Zhou Z."/>
            <person name="Huo F."/>
            <person name="Miao W."/>
            <person name="Ran C."/>
            <person name="Liu Y."/>
            <person name="Zhang J."/>
            <person name="Feng J."/>
            <person name="Wang M."/>
            <person name="Wang M."/>
            <person name="Wang L."/>
            <person name="Yao B."/>
        </authorList>
    </citation>
    <scope>NUCLEOTIDE SEQUENCE [LARGE SCALE GENOMIC DNA]</scope>
    <source>
        <strain evidence="1">Wuqing</strain>
    </source>
</reference>
<protein>
    <submittedName>
        <fullName evidence="1">Uncharacterized protein</fullName>
    </submittedName>
</protein>
<comment type="caution">
    <text evidence="1">The sequence shown here is derived from an EMBL/GenBank/DDBJ whole genome shotgun (WGS) entry which is preliminary data.</text>
</comment>
<sequence length="124" mass="14788">MAKLCEMLNINNSEHMQKEYKYNPFDFSAEAWPDYLLRFQITLKQHYDQTLGDPASDVCRPVYRHIYKCQYFSRFMEESTDISDIAEVEVFNRSVVDDFELIEKRLQLESIHSTTVGRDLFETI</sequence>
<keyword evidence="2" id="KW-1185">Reference proteome</keyword>